<dbReference type="Gene3D" id="3.20.20.70">
    <property type="entry name" value="Aldolase class I"/>
    <property type="match status" value="1"/>
</dbReference>
<dbReference type="SUPFAM" id="SSF51395">
    <property type="entry name" value="FMN-linked oxidoreductases"/>
    <property type="match status" value="1"/>
</dbReference>
<evidence type="ECO:0000256" key="1">
    <source>
        <dbReference type="ARBA" id="ARBA00005979"/>
    </source>
</evidence>
<dbReference type="InterPro" id="IPR001155">
    <property type="entry name" value="OxRdtase_FMN_N"/>
</dbReference>
<proteinExistence type="inferred from homology"/>
<evidence type="ECO:0000259" key="5">
    <source>
        <dbReference type="Pfam" id="PF00724"/>
    </source>
</evidence>
<dbReference type="AlphaFoldDB" id="A0A9W9B2M0"/>
<dbReference type="GeneID" id="80873432"/>
<protein>
    <submittedName>
        <fullName evidence="6">NADH:flavin oxidoreductase / NADH oxidase family domain-containing protein</fullName>
    </submittedName>
</protein>
<organism evidence="6 7">
    <name type="scientific">Trichoderma breve</name>
    <dbReference type="NCBI Taxonomy" id="2034170"/>
    <lineage>
        <taxon>Eukaryota</taxon>
        <taxon>Fungi</taxon>
        <taxon>Dikarya</taxon>
        <taxon>Ascomycota</taxon>
        <taxon>Pezizomycotina</taxon>
        <taxon>Sordariomycetes</taxon>
        <taxon>Hypocreomycetidae</taxon>
        <taxon>Hypocreales</taxon>
        <taxon>Hypocreaceae</taxon>
        <taxon>Trichoderma</taxon>
    </lineage>
</organism>
<dbReference type="InterPro" id="IPR013785">
    <property type="entry name" value="Aldolase_TIM"/>
</dbReference>
<keyword evidence="4" id="KW-0560">Oxidoreductase</keyword>
<keyword evidence="7" id="KW-1185">Reference proteome</keyword>
<evidence type="ECO:0000313" key="7">
    <source>
        <dbReference type="Proteomes" id="UP001140511"/>
    </source>
</evidence>
<evidence type="ECO:0000256" key="2">
    <source>
        <dbReference type="ARBA" id="ARBA00022630"/>
    </source>
</evidence>
<feature type="domain" description="NADH:flavin oxidoreductase/NADH oxidase N-terminal" evidence="5">
    <location>
        <begin position="20"/>
        <end position="291"/>
    </location>
</feature>
<accession>A0A9W9B2M0</accession>
<dbReference type="PANTHER" id="PTHR43656:SF5">
    <property type="entry name" value="NADH:FLAVIN OXIDOREDUCTASE_NADH OXIDASE N-TERMINAL DOMAIN-CONTAINING PROTEIN"/>
    <property type="match status" value="1"/>
</dbReference>
<dbReference type="GO" id="GO:0016491">
    <property type="term" value="F:oxidoreductase activity"/>
    <property type="evidence" value="ECO:0007669"/>
    <property type="project" value="UniProtKB-KW"/>
</dbReference>
<dbReference type="Proteomes" id="UP001140511">
    <property type="component" value="Unassembled WGS sequence"/>
</dbReference>
<dbReference type="Pfam" id="PF00724">
    <property type="entry name" value="Oxidored_FMN"/>
    <property type="match status" value="1"/>
</dbReference>
<keyword evidence="3" id="KW-0288">FMN</keyword>
<evidence type="ECO:0000313" key="6">
    <source>
        <dbReference type="EMBL" id="KAJ4854560.1"/>
    </source>
</evidence>
<gene>
    <name evidence="6" type="ORF">T069G_11539</name>
</gene>
<comment type="similarity">
    <text evidence="1">Belongs to the NADH:flavin oxidoreductase/NADH oxidase family.</text>
</comment>
<keyword evidence="2" id="KW-0285">Flavoprotein</keyword>
<comment type="caution">
    <text evidence="6">The sequence shown here is derived from an EMBL/GenBank/DDBJ whole genome shotgun (WGS) entry which is preliminary data.</text>
</comment>
<evidence type="ECO:0000256" key="3">
    <source>
        <dbReference type="ARBA" id="ARBA00022643"/>
    </source>
</evidence>
<sequence length="462" mass="50340">MGMQRYQDSGDAAKQATLGEPLTFHFAKQTMNGRIFKASMGETLATWDFKNIEASGIPTEEIKELYRRWGEHKNGFGMILTGNIQISSTLPHLQGDLIIDASHPFHGPRFEAYKELASAGKAGGSLMVAQLSYAGRQALAANSRTAAIAPSIVPYRNSKATDAQNTMFVTTREATQADIDFLIEGFVHAAEYLEAAGFDGIELHGAHGYVIAQFLSPRTNKRVDSYGGSLANRMRFLLEISKKIRARTSPSFIVGVKLNSVEFQEGGFGAAEAAEVCRVLQDEVGMDFVELSGGTLEKVGHEWTKETTINREAFFLRFAELIVPQLGKTAAERRTKVFITGGLRTVDAMISALSTVDAVGIARPAAQEPWIGRDLLSGRVTSVVKPVSPFDNDSTLGLILAGAQMQQVASGFQPFDSSDEEAIKSFLKDKEAHEAAAIVDHERKRPWFPLVTSANSTPYESP</sequence>
<evidence type="ECO:0000256" key="4">
    <source>
        <dbReference type="ARBA" id="ARBA00023002"/>
    </source>
</evidence>
<dbReference type="GO" id="GO:0010181">
    <property type="term" value="F:FMN binding"/>
    <property type="evidence" value="ECO:0007669"/>
    <property type="project" value="InterPro"/>
</dbReference>
<dbReference type="PANTHER" id="PTHR43656">
    <property type="entry name" value="BINDING OXIDOREDUCTASE, PUTATIVE (AFU_ORTHOLOGUE AFUA_2G08260)-RELATED"/>
    <property type="match status" value="1"/>
</dbReference>
<reference evidence="6" key="1">
    <citation type="submission" date="2022-09" db="EMBL/GenBank/DDBJ databases">
        <title>Chromosome-level assembly of Trichoderma breve T069, a fungus used in development of biopesticide product.</title>
        <authorList>
            <person name="Lin R."/>
            <person name="Liu T."/>
        </authorList>
    </citation>
    <scope>NUCLEOTIDE SEQUENCE</scope>
    <source>
        <strain evidence="6">T069</strain>
    </source>
</reference>
<dbReference type="EMBL" id="JAOPEN010000008">
    <property type="protein sequence ID" value="KAJ4854560.1"/>
    <property type="molecule type" value="Genomic_DNA"/>
</dbReference>
<dbReference type="InterPro" id="IPR051799">
    <property type="entry name" value="NADH_flavin_oxidoreductase"/>
</dbReference>
<name>A0A9W9B2M0_9HYPO</name>
<dbReference type="RefSeq" id="XP_056023618.1">
    <property type="nucleotide sequence ID" value="XM_056178744.1"/>
</dbReference>